<keyword evidence="4" id="KW-1185">Reference proteome</keyword>
<organism evidence="3 4">
    <name type="scientific">Flagellimonas lutaonensis</name>
    <dbReference type="NCBI Taxonomy" id="516051"/>
    <lineage>
        <taxon>Bacteria</taxon>
        <taxon>Pseudomonadati</taxon>
        <taxon>Bacteroidota</taxon>
        <taxon>Flavobacteriia</taxon>
        <taxon>Flavobacteriales</taxon>
        <taxon>Flavobacteriaceae</taxon>
        <taxon>Flagellimonas</taxon>
    </lineage>
</organism>
<dbReference type="Proteomes" id="UP000032726">
    <property type="component" value="Chromosome"/>
</dbReference>
<dbReference type="PROSITE" id="PS51257">
    <property type="entry name" value="PROKAR_LIPOPROTEIN"/>
    <property type="match status" value="1"/>
</dbReference>
<name>A0A0D5YT33_9FLAO</name>
<evidence type="ECO:0000256" key="2">
    <source>
        <dbReference type="SAM" id="SignalP"/>
    </source>
</evidence>
<proteinExistence type="predicted"/>
<reference evidence="3 4" key="1">
    <citation type="submission" date="2015-03" db="EMBL/GenBank/DDBJ databases">
        <title>Complete genome sequence of Muricauda lutaonensis CC-HSB-11T, isolated from a coastal hot spring.</title>
        <authorList>
            <person name="Kim K.M."/>
        </authorList>
    </citation>
    <scope>NUCLEOTIDE SEQUENCE [LARGE SCALE GENOMIC DNA]</scope>
    <source>
        <strain evidence="3 4">CC-HSB-11</strain>
    </source>
</reference>
<evidence type="ECO:0000313" key="4">
    <source>
        <dbReference type="Proteomes" id="UP000032726"/>
    </source>
</evidence>
<dbReference type="AlphaFoldDB" id="A0A0D5YT33"/>
<evidence type="ECO:0008006" key="5">
    <source>
        <dbReference type="Google" id="ProtNLM"/>
    </source>
</evidence>
<feature type="chain" id="PRO_5002300435" description="Lipoprotein" evidence="2">
    <location>
        <begin position="22"/>
        <end position="214"/>
    </location>
</feature>
<feature type="signal peptide" evidence="2">
    <location>
        <begin position="1"/>
        <end position="21"/>
    </location>
</feature>
<accession>A0A0D5YT33</accession>
<feature type="region of interest" description="Disordered" evidence="1">
    <location>
        <begin position="177"/>
        <end position="203"/>
    </location>
</feature>
<dbReference type="HOGENOM" id="CLU_1287666_0_0_10"/>
<sequence length="214" mass="23532">MKTSKLLFTFFLILLLFQGCDNESISELVVDDNATQTKIRIDLVDVAEIPRIVGDISAVSNKKSVTWSSTSKGDSKLYIDDTRVLAVTDSLGNVTYSFRLFSESFAPTDMYNLIAAKRVSGDDVEPYVIKYSFNSFEDRIAYVSSNERKFVGKMSVYQLVDFFDGYDVASKNGNPTPCPDFKDVDVNSENSSQGNSGSGTSGSGGGRLRGWYCG</sequence>
<dbReference type="KEGG" id="mlt:VC82_1892"/>
<dbReference type="RefSeq" id="WP_045802150.1">
    <property type="nucleotide sequence ID" value="NZ_CP011071.1"/>
</dbReference>
<evidence type="ECO:0000313" key="3">
    <source>
        <dbReference type="EMBL" id="AKA35497.1"/>
    </source>
</evidence>
<evidence type="ECO:0000256" key="1">
    <source>
        <dbReference type="SAM" id="MobiDB-lite"/>
    </source>
</evidence>
<dbReference type="STRING" id="516051.VC82_1892"/>
<dbReference type="EMBL" id="CP011071">
    <property type="protein sequence ID" value="AKA35497.1"/>
    <property type="molecule type" value="Genomic_DNA"/>
</dbReference>
<keyword evidence="2" id="KW-0732">Signal</keyword>
<gene>
    <name evidence="3" type="ORF">VC82_1892</name>
</gene>
<protein>
    <recommendedName>
        <fullName evidence="5">Lipoprotein</fullName>
    </recommendedName>
</protein>